<dbReference type="AlphaFoldDB" id="A0A370CK83"/>
<dbReference type="SUPFAM" id="SSF53613">
    <property type="entry name" value="Ribokinase-like"/>
    <property type="match status" value="1"/>
</dbReference>
<dbReference type="HAMAP" id="MF_00228">
    <property type="entry name" value="Thz_kinase"/>
    <property type="match status" value="1"/>
</dbReference>
<keyword evidence="5 11" id="KW-0479">Metal-binding</keyword>
<dbReference type="NCBIfam" id="TIGR00694">
    <property type="entry name" value="thiM"/>
    <property type="match status" value="1"/>
</dbReference>
<evidence type="ECO:0000256" key="9">
    <source>
        <dbReference type="ARBA" id="ARBA00022842"/>
    </source>
</evidence>
<feature type="binding site" evidence="11">
    <location>
        <position position="58"/>
    </location>
    <ligand>
        <name>substrate</name>
    </ligand>
</feature>
<dbReference type="Proteomes" id="UP000226429">
    <property type="component" value="Unassembled WGS sequence"/>
</dbReference>
<keyword evidence="12" id="KW-0812">Transmembrane</keyword>
<keyword evidence="10 11" id="KW-0784">Thiamine biosynthesis</keyword>
<dbReference type="Gene3D" id="3.40.1190.20">
    <property type="match status" value="1"/>
</dbReference>
<evidence type="ECO:0000256" key="11">
    <source>
        <dbReference type="HAMAP-Rule" id="MF_00228"/>
    </source>
</evidence>
<evidence type="ECO:0000256" key="2">
    <source>
        <dbReference type="ARBA" id="ARBA00001946"/>
    </source>
</evidence>
<evidence type="ECO:0000256" key="5">
    <source>
        <dbReference type="ARBA" id="ARBA00022723"/>
    </source>
</evidence>
<keyword evidence="12" id="KW-1133">Transmembrane helix</keyword>
<evidence type="ECO:0000256" key="8">
    <source>
        <dbReference type="ARBA" id="ARBA00022840"/>
    </source>
</evidence>
<feature type="binding site" evidence="11">
    <location>
        <position position="179"/>
    </location>
    <ligand>
        <name>ATP</name>
        <dbReference type="ChEBI" id="CHEBI:30616"/>
    </ligand>
</feature>
<evidence type="ECO:0000256" key="10">
    <source>
        <dbReference type="ARBA" id="ARBA00022977"/>
    </source>
</evidence>
<gene>
    <name evidence="11" type="primary">thiM</name>
    <name evidence="13" type="ORF">CFE62_002130</name>
</gene>
<comment type="function">
    <text evidence="11">Catalyzes the phosphorylation of the hydroxyl group of 4-methyl-5-beta-hydroxyethylthiazole (THZ).</text>
</comment>
<keyword evidence="9 11" id="KW-0460">Magnesium</keyword>
<dbReference type="GO" id="GO:0009228">
    <property type="term" value="P:thiamine biosynthetic process"/>
    <property type="evidence" value="ECO:0007669"/>
    <property type="project" value="UniProtKB-KW"/>
</dbReference>
<dbReference type="InterPro" id="IPR000417">
    <property type="entry name" value="Hyethyz_kinase"/>
</dbReference>
<dbReference type="PIRSF" id="PIRSF000513">
    <property type="entry name" value="Thz_kinase"/>
    <property type="match status" value="1"/>
</dbReference>
<evidence type="ECO:0000256" key="12">
    <source>
        <dbReference type="SAM" id="Phobius"/>
    </source>
</evidence>
<feature type="binding site" evidence="11">
    <location>
        <position position="133"/>
    </location>
    <ligand>
        <name>ATP</name>
        <dbReference type="ChEBI" id="CHEBI:30616"/>
    </ligand>
</feature>
<evidence type="ECO:0000256" key="4">
    <source>
        <dbReference type="ARBA" id="ARBA00022679"/>
    </source>
</evidence>
<comment type="cofactor">
    <cofactor evidence="2 11">
        <name>Mg(2+)</name>
        <dbReference type="ChEBI" id="CHEBI:18420"/>
    </cofactor>
</comment>
<keyword evidence="14" id="KW-1185">Reference proteome</keyword>
<dbReference type="GO" id="GO:0009229">
    <property type="term" value="P:thiamine diphosphate biosynthetic process"/>
    <property type="evidence" value="ECO:0007669"/>
    <property type="project" value="UniProtKB-UniRule"/>
</dbReference>
<feature type="transmembrane region" description="Helical" evidence="12">
    <location>
        <begin position="36"/>
        <end position="59"/>
    </location>
</feature>
<comment type="catalytic activity">
    <reaction evidence="1 11">
        <text>5-(2-hydroxyethyl)-4-methylthiazole + ATP = 4-methyl-5-(2-phosphooxyethyl)-thiazole + ADP + H(+)</text>
        <dbReference type="Rhea" id="RHEA:24212"/>
        <dbReference type="ChEBI" id="CHEBI:15378"/>
        <dbReference type="ChEBI" id="CHEBI:17957"/>
        <dbReference type="ChEBI" id="CHEBI:30616"/>
        <dbReference type="ChEBI" id="CHEBI:58296"/>
        <dbReference type="ChEBI" id="CHEBI:456216"/>
        <dbReference type="EC" id="2.7.1.50"/>
    </reaction>
</comment>
<organism evidence="13 14">
    <name type="scientific">Candidatus Aquirickettsiella gammari</name>
    <dbReference type="NCBI Taxonomy" id="2016198"/>
    <lineage>
        <taxon>Bacteria</taxon>
        <taxon>Pseudomonadati</taxon>
        <taxon>Pseudomonadota</taxon>
        <taxon>Gammaproteobacteria</taxon>
        <taxon>Legionellales</taxon>
        <taxon>Coxiellaceae</taxon>
        <taxon>Candidatus Aquirickettsiella</taxon>
    </lineage>
</organism>
<evidence type="ECO:0000256" key="7">
    <source>
        <dbReference type="ARBA" id="ARBA00022777"/>
    </source>
</evidence>
<dbReference type="EMBL" id="NMOS02000004">
    <property type="protein sequence ID" value="RDH40747.1"/>
    <property type="molecule type" value="Genomic_DNA"/>
</dbReference>
<keyword evidence="6 11" id="KW-0547">Nucleotide-binding</keyword>
<dbReference type="NCBIfam" id="NF006830">
    <property type="entry name" value="PRK09355.1"/>
    <property type="match status" value="1"/>
</dbReference>
<reference evidence="13 14" key="2">
    <citation type="journal article" date="2018" name="J. Invertebr. Pathol.">
        <title>'Candidatus Aquirickettsiella gammari' (Gammaproteobacteria: Legionellales: Coxiellaceae): A bacterial pathogen of the freshwater crustacean Gammarus fossarum (Malacostraca: Amphipoda).</title>
        <authorList>
            <person name="Bojko J."/>
            <person name="Dunn A.M."/>
            <person name="Stebbing P.D."/>
            <person name="van Aerle R."/>
            <person name="Bacela-Spychalska K."/>
            <person name="Bean T.P."/>
            <person name="Urrutia A."/>
            <person name="Stentiford G.D."/>
        </authorList>
    </citation>
    <scope>NUCLEOTIDE SEQUENCE [LARGE SCALE GENOMIC DNA]</scope>
    <source>
        <strain evidence="13">RA15029</strain>
    </source>
</reference>
<dbReference type="EC" id="2.7.1.50" evidence="11"/>
<dbReference type="UniPathway" id="UPA00060">
    <property type="reaction ID" value="UER00139"/>
</dbReference>
<keyword evidence="7 11" id="KW-0418">Kinase</keyword>
<dbReference type="GO" id="GO:0004417">
    <property type="term" value="F:hydroxyethylthiazole kinase activity"/>
    <property type="evidence" value="ECO:0007669"/>
    <property type="project" value="UniProtKB-UniRule"/>
</dbReference>
<comment type="similarity">
    <text evidence="11">Belongs to the Thz kinase family.</text>
</comment>
<proteinExistence type="inferred from homology"/>
<evidence type="ECO:0000313" key="14">
    <source>
        <dbReference type="Proteomes" id="UP000226429"/>
    </source>
</evidence>
<dbReference type="Pfam" id="PF02110">
    <property type="entry name" value="HK"/>
    <property type="match status" value="1"/>
</dbReference>
<feature type="binding site" evidence="11">
    <location>
        <position position="206"/>
    </location>
    <ligand>
        <name>substrate</name>
    </ligand>
</feature>
<sequence>MKTKNSLCALSPAFTLESLFHDLVLIRQTNPLIHNISNLVVMPITANILLALGAAPIMAHAKQELSDIIQLAQSLVINIGTLDKPWIASIKIGQKAALKCAIPIVLDPVGAGSSRYRTKTALKILKRGVHIIRGNASEIMALTDATIKTKGVDSMQTSVNALASARTLAKKYHCIVVISGKIDFVISATQTVALNYGTPLLTKVVGMGCSLTAIIASFLTVNTDAFAASVHATALMGLVAEYAEKKSTGPGSFYTQLLDSLYSVQKTDLQPFITTAIPVCA</sequence>
<evidence type="ECO:0000256" key="6">
    <source>
        <dbReference type="ARBA" id="ARBA00022741"/>
    </source>
</evidence>
<keyword evidence="8 11" id="KW-0067">ATP-binding</keyword>
<comment type="pathway">
    <text evidence="3 11">Cofactor biosynthesis; thiamine diphosphate biosynthesis; 4-methyl-5-(2-phosphoethyl)-thiazole from 5-(2-hydroxyethyl)-4-methylthiazole: step 1/1.</text>
</comment>
<dbReference type="PRINTS" id="PR01099">
    <property type="entry name" value="HYETHTZKNASE"/>
</dbReference>
<keyword evidence="4 11" id="KW-0808">Transferase</keyword>
<evidence type="ECO:0000313" key="13">
    <source>
        <dbReference type="EMBL" id="RDH40747.1"/>
    </source>
</evidence>
<reference evidence="13 14" key="1">
    <citation type="journal article" date="2017" name="Int. J. Syst. Evol. Microbiol.">
        <title>Aquarickettsiella crustaci n. gen. n. sp. (Gammaproteobacteria: Legionellales: Coxiellaceae); a bacterial pathogen of the freshwater crustacean: Gammarus fossarum (Malacostraca: Amphipoda).</title>
        <authorList>
            <person name="Bojko J."/>
            <person name="Dunn A.M."/>
            <person name="Stebbing P.D."/>
            <person name="Van Aerle R."/>
            <person name="Bacela-Spychalska K."/>
            <person name="Bean T.P."/>
            <person name="Stentiford G.D."/>
        </authorList>
    </citation>
    <scope>NUCLEOTIDE SEQUENCE [LARGE SCALE GENOMIC DNA]</scope>
    <source>
        <strain evidence="13">RA15029</strain>
    </source>
</reference>
<name>A0A370CK83_9COXI</name>
<keyword evidence="12" id="KW-0472">Membrane</keyword>
<dbReference type="GO" id="GO:0000287">
    <property type="term" value="F:magnesium ion binding"/>
    <property type="evidence" value="ECO:0007669"/>
    <property type="project" value="UniProtKB-UniRule"/>
</dbReference>
<dbReference type="InterPro" id="IPR029056">
    <property type="entry name" value="Ribokinase-like"/>
</dbReference>
<evidence type="ECO:0000256" key="1">
    <source>
        <dbReference type="ARBA" id="ARBA00001771"/>
    </source>
</evidence>
<accession>A0A370CK83</accession>
<evidence type="ECO:0000256" key="3">
    <source>
        <dbReference type="ARBA" id="ARBA00004868"/>
    </source>
</evidence>
<protein>
    <recommendedName>
        <fullName evidence="11">Hydroxyethylthiazole kinase</fullName>
        <ecNumber evidence="11">2.7.1.50</ecNumber>
    </recommendedName>
    <alternativeName>
        <fullName evidence="11">4-methyl-5-beta-hydroxyethylthiazole kinase</fullName>
        <shortName evidence="11">TH kinase</shortName>
        <shortName evidence="11">Thz kinase</shortName>
    </alternativeName>
</protein>
<comment type="caution">
    <text evidence="13">The sequence shown here is derived from an EMBL/GenBank/DDBJ whole genome shotgun (WGS) entry which is preliminary data.</text>
</comment>
<dbReference type="CDD" id="cd01170">
    <property type="entry name" value="THZ_kinase"/>
    <property type="match status" value="1"/>
</dbReference>
<dbReference type="GO" id="GO:0005524">
    <property type="term" value="F:ATP binding"/>
    <property type="evidence" value="ECO:0007669"/>
    <property type="project" value="UniProtKB-UniRule"/>
</dbReference>